<dbReference type="Pfam" id="PF00400">
    <property type="entry name" value="WD40"/>
    <property type="match status" value="3"/>
</dbReference>
<evidence type="ECO:0000256" key="3">
    <source>
        <dbReference type="PROSITE-ProRule" id="PRU00221"/>
    </source>
</evidence>
<dbReference type="InterPro" id="IPR001680">
    <property type="entry name" value="WD40_rpt"/>
</dbReference>
<sequence>MMQDRNSPPSPPGVLDTELTTLDDIEEIIDLDDSIENTNDSSSDNESDSTAEVKDDAVCVFRGHESKYTVFCCSLSKDSKLAATGDENDMAYIWNANTGECIFNTGTSHNDSVIFAQFNYNDKYIATADMRGKINLWRISDKSCVWQTTLTSDITWVQWHHSTDVLIAGVVTGEVYMVKTRKNDFLKVFAQGTGDRSETGIILPDGKRAAIGYGSGTIYVLDLKSNTVLSTTPHDQTRLRGHASGVIAIDCHMDNNLLISISLQSQTILSTAHNGKVICILQDLNKNGANSNTNNNVEAAAFCKDPTFPAAATGTIINNTEGKLYIWDISKQILRHEIKHDGGITKLVWTKTAILLTAGLDGKIRCFDARAGQYLRSFSGHRSALYDLCLSSDEKKALSVSDDSTARIFDISLVH</sequence>
<evidence type="ECO:0000256" key="2">
    <source>
        <dbReference type="ARBA" id="ARBA00022737"/>
    </source>
</evidence>
<evidence type="ECO:0000256" key="1">
    <source>
        <dbReference type="ARBA" id="ARBA00022574"/>
    </source>
</evidence>
<evidence type="ECO:0000256" key="4">
    <source>
        <dbReference type="SAM" id="MobiDB-lite"/>
    </source>
</evidence>
<dbReference type="PROSITE" id="PS50082">
    <property type="entry name" value="WD_REPEATS_2"/>
    <property type="match status" value="2"/>
</dbReference>
<dbReference type="InterPro" id="IPR015943">
    <property type="entry name" value="WD40/YVTN_repeat-like_dom_sf"/>
</dbReference>
<evidence type="ECO:0008006" key="7">
    <source>
        <dbReference type="Google" id="ProtNLM"/>
    </source>
</evidence>
<keyword evidence="1 3" id="KW-0853">WD repeat</keyword>
<dbReference type="SMART" id="SM00320">
    <property type="entry name" value="WD40"/>
    <property type="match status" value="7"/>
</dbReference>
<dbReference type="Gene3D" id="2.130.10.10">
    <property type="entry name" value="YVTN repeat-like/Quinoprotein amine dehydrogenase"/>
    <property type="match status" value="1"/>
</dbReference>
<feature type="repeat" description="WD" evidence="3">
    <location>
        <begin position="106"/>
        <end position="147"/>
    </location>
</feature>
<dbReference type="InterPro" id="IPR051179">
    <property type="entry name" value="WD_repeat_multifunction"/>
</dbReference>
<dbReference type="PANTHER" id="PTHR19857">
    <property type="entry name" value="MITOCHONDRIAL DIVISION PROTEIN 1-RELATED"/>
    <property type="match status" value="1"/>
</dbReference>
<dbReference type="InterPro" id="IPR011047">
    <property type="entry name" value="Quinoprotein_ADH-like_sf"/>
</dbReference>
<dbReference type="PANTHER" id="PTHR19857:SF8">
    <property type="entry name" value="ANGIO-ASSOCIATED MIGRATORY CELL PROTEIN"/>
    <property type="match status" value="1"/>
</dbReference>
<proteinExistence type="predicted"/>
<reference evidence="5 6" key="1">
    <citation type="submission" date="2023-03" db="EMBL/GenBank/DDBJ databases">
        <title>High recombination rates correlate with genetic variation in Cardiocondyla obscurior ants.</title>
        <authorList>
            <person name="Errbii M."/>
        </authorList>
    </citation>
    <scope>NUCLEOTIDE SEQUENCE [LARGE SCALE GENOMIC DNA]</scope>
    <source>
        <strain evidence="5">Alpha-2009</strain>
        <tissue evidence="5">Whole body</tissue>
    </source>
</reference>
<keyword evidence="6" id="KW-1185">Reference proteome</keyword>
<dbReference type="EMBL" id="JADYXP020000004">
    <property type="protein sequence ID" value="KAL0126343.1"/>
    <property type="molecule type" value="Genomic_DNA"/>
</dbReference>
<keyword evidence="2" id="KW-0677">Repeat</keyword>
<evidence type="ECO:0000313" key="5">
    <source>
        <dbReference type="EMBL" id="KAL0126343.1"/>
    </source>
</evidence>
<dbReference type="PROSITE" id="PS50294">
    <property type="entry name" value="WD_REPEATS_REGION"/>
    <property type="match status" value="1"/>
</dbReference>
<evidence type="ECO:0000313" key="6">
    <source>
        <dbReference type="Proteomes" id="UP001430953"/>
    </source>
</evidence>
<name>A0AAW2GE95_9HYME</name>
<protein>
    <recommendedName>
        <fullName evidence="7">Angio-associated migratory cell protein</fullName>
    </recommendedName>
</protein>
<dbReference type="Proteomes" id="UP001430953">
    <property type="component" value="Unassembled WGS sequence"/>
</dbReference>
<dbReference type="AlphaFoldDB" id="A0AAW2GE95"/>
<comment type="caution">
    <text evidence="5">The sequence shown here is derived from an EMBL/GenBank/DDBJ whole genome shotgun (WGS) entry which is preliminary data.</text>
</comment>
<organism evidence="5 6">
    <name type="scientific">Cardiocondyla obscurior</name>
    <dbReference type="NCBI Taxonomy" id="286306"/>
    <lineage>
        <taxon>Eukaryota</taxon>
        <taxon>Metazoa</taxon>
        <taxon>Ecdysozoa</taxon>
        <taxon>Arthropoda</taxon>
        <taxon>Hexapoda</taxon>
        <taxon>Insecta</taxon>
        <taxon>Pterygota</taxon>
        <taxon>Neoptera</taxon>
        <taxon>Endopterygota</taxon>
        <taxon>Hymenoptera</taxon>
        <taxon>Apocrita</taxon>
        <taxon>Aculeata</taxon>
        <taxon>Formicoidea</taxon>
        <taxon>Formicidae</taxon>
        <taxon>Myrmicinae</taxon>
        <taxon>Cardiocondyla</taxon>
    </lineage>
</organism>
<accession>A0AAW2GE95</accession>
<feature type="region of interest" description="Disordered" evidence="4">
    <location>
        <begin position="30"/>
        <end position="50"/>
    </location>
</feature>
<feature type="repeat" description="WD" evidence="3">
    <location>
        <begin position="378"/>
        <end position="415"/>
    </location>
</feature>
<gene>
    <name evidence="5" type="ORF">PUN28_005024</name>
</gene>
<dbReference type="SUPFAM" id="SSF50998">
    <property type="entry name" value="Quinoprotein alcohol dehydrogenase-like"/>
    <property type="match status" value="1"/>
</dbReference>